<protein>
    <submittedName>
        <fullName evidence="1">Uncharacterized protein</fullName>
    </submittedName>
</protein>
<evidence type="ECO:0000313" key="2">
    <source>
        <dbReference type="Proteomes" id="UP001597373"/>
    </source>
</evidence>
<gene>
    <name evidence="1" type="ORF">ACFSMZ_15065</name>
</gene>
<keyword evidence="2" id="KW-1185">Reference proteome</keyword>
<dbReference type="Proteomes" id="UP001597373">
    <property type="component" value="Unassembled WGS sequence"/>
</dbReference>
<dbReference type="EMBL" id="JBHUIR010000059">
    <property type="protein sequence ID" value="MFD2261068.1"/>
    <property type="molecule type" value="Genomic_DNA"/>
</dbReference>
<comment type="caution">
    <text evidence="1">The sequence shown here is derived from an EMBL/GenBank/DDBJ whole genome shotgun (WGS) entry which is preliminary data.</text>
</comment>
<reference evidence="2" key="1">
    <citation type="journal article" date="2019" name="Int. J. Syst. Evol. Microbiol.">
        <title>The Global Catalogue of Microorganisms (GCM) 10K type strain sequencing project: providing services to taxonomists for standard genome sequencing and annotation.</title>
        <authorList>
            <consortium name="The Broad Institute Genomics Platform"/>
            <consortium name="The Broad Institute Genome Sequencing Center for Infectious Disease"/>
            <person name="Wu L."/>
            <person name="Ma J."/>
        </authorList>
    </citation>
    <scope>NUCLEOTIDE SEQUENCE [LARGE SCALE GENOMIC DNA]</scope>
    <source>
        <strain evidence="2">KCTC 23707</strain>
    </source>
</reference>
<sequence length="93" mass="10782">MLETAYSIAYALSVPLNAVSGGRAGETFSYRCAKARRAGRSWGCIFCVLFEIFDRDHCEKTIRRWERFERFKQSELARKDASENDREARGLRP</sequence>
<dbReference type="RefSeq" id="WP_345098538.1">
    <property type="nucleotide sequence ID" value="NZ_BAABGS010000017.1"/>
</dbReference>
<organism evidence="1 2">
    <name type="scientific">Chelativorans composti</name>
    <dbReference type="NCBI Taxonomy" id="768533"/>
    <lineage>
        <taxon>Bacteria</taxon>
        <taxon>Pseudomonadati</taxon>
        <taxon>Pseudomonadota</taxon>
        <taxon>Alphaproteobacteria</taxon>
        <taxon>Hyphomicrobiales</taxon>
        <taxon>Phyllobacteriaceae</taxon>
        <taxon>Chelativorans</taxon>
    </lineage>
</organism>
<evidence type="ECO:0000313" key="1">
    <source>
        <dbReference type="EMBL" id="MFD2261068.1"/>
    </source>
</evidence>
<name>A0ABW5DJ13_9HYPH</name>
<proteinExistence type="predicted"/>
<accession>A0ABW5DJ13</accession>